<dbReference type="Gene3D" id="3.30.200.20">
    <property type="entry name" value="Phosphorylase Kinase, domain 1"/>
    <property type="match status" value="1"/>
</dbReference>
<feature type="non-terminal residue" evidence="2">
    <location>
        <position position="1"/>
    </location>
</feature>
<accession>A0A382DS30</accession>
<name>A0A382DS30_9ZZZZ</name>
<sequence length="260" mass="29168">VKTKNMELSEAKTAIESSLPNFSTKDLCSLGGQTTWTFATSEHVFKFARTKKVAPLLKNEKKISAKLTNELPVEIPHSITSREWSALPYSSYPIIHGNALNPNLLFGAHGTSIAQQIGELLTSFHIAENSELTNKQDSNVTVDITDKETFSRLPVPMRFAAGYALRKATTLLKPERPSLIHSNLKFHHLHMKNDQLVGLTGLSKARIGDIAHDFSSIFAEVGWKGIDDVLRFYKRPLGGKFEERVEFFYWTAPLHDINYA</sequence>
<evidence type="ECO:0000259" key="1">
    <source>
        <dbReference type="Pfam" id="PF01636"/>
    </source>
</evidence>
<dbReference type="InterPro" id="IPR002575">
    <property type="entry name" value="Aminoglycoside_PTrfase"/>
</dbReference>
<feature type="non-terminal residue" evidence="2">
    <location>
        <position position="260"/>
    </location>
</feature>
<dbReference type="Pfam" id="PF01636">
    <property type="entry name" value="APH"/>
    <property type="match status" value="1"/>
</dbReference>
<protein>
    <recommendedName>
        <fullName evidence="1">Aminoglycoside phosphotransferase domain-containing protein</fullName>
    </recommendedName>
</protein>
<gene>
    <name evidence="2" type="ORF">METZ01_LOCUS193909</name>
</gene>
<dbReference type="AlphaFoldDB" id="A0A382DS30"/>
<dbReference type="Gene3D" id="3.90.1200.10">
    <property type="match status" value="1"/>
</dbReference>
<dbReference type="EMBL" id="UINC01040748">
    <property type="protein sequence ID" value="SVB41055.1"/>
    <property type="molecule type" value="Genomic_DNA"/>
</dbReference>
<reference evidence="2" key="1">
    <citation type="submission" date="2018-05" db="EMBL/GenBank/DDBJ databases">
        <authorList>
            <person name="Lanie J.A."/>
            <person name="Ng W.-L."/>
            <person name="Kazmierczak K.M."/>
            <person name="Andrzejewski T.M."/>
            <person name="Davidsen T.M."/>
            <person name="Wayne K.J."/>
            <person name="Tettelin H."/>
            <person name="Glass J.I."/>
            <person name="Rusch D."/>
            <person name="Podicherti R."/>
            <person name="Tsui H.-C.T."/>
            <person name="Winkler M.E."/>
        </authorList>
    </citation>
    <scope>NUCLEOTIDE SEQUENCE</scope>
</reference>
<organism evidence="2">
    <name type="scientific">marine metagenome</name>
    <dbReference type="NCBI Taxonomy" id="408172"/>
    <lineage>
        <taxon>unclassified sequences</taxon>
        <taxon>metagenomes</taxon>
        <taxon>ecological metagenomes</taxon>
    </lineage>
</organism>
<proteinExistence type="predicted"/>
<feature type="domain" description="Aminoglycoside phosphotransferase" evidence="1">
    <location>
        <begin position="42"/>
        <end position="218"/>
    </location>
</feature>
<dbReference type="SUPFAM" id="SSF56112">
    <property type="entry name" value="Protein kinase-like (PK-like)"/>
    <property type="match status" value="1"/>
</dbReference>
<evidence type="ECO:0000313" key="2">
    <source>
        <dbReference type="EMBL" id="SVB41055.1"/>
    </source>
</evidence>
<dbReference type="InterPro" id="IPR011009">
    <property type="entry name" value="Kinase-like_dom_sf"/>
</dbReference>